<dbReference type="PRINTS" id="PR01348">
    <property type="entry name" value="ICLNCHANNEL"/>
</dbReference>
<dbReference type="GO" id="GO:0005681">
    <property type="term" value="C:spliceosomal complex"/>
    <property type="evidence" value="ECO:0007669"/>
    <property type="project" value="TreeGrafter"/>
</dbReference>
<evidence type="ECO:0000256" key="2">
    <source>
        <dbReference type="ARBA" id="ARBA00004496"/>
    </source>
</evidence>
<dbReference type="GO" id="GO:0034709">
    <property type="term" value="C:methylosome"/>
    <property type="evidence" value="ECO:0007669"/>
    <property type="project" value="InterPro"/>
</dbReference>
<dbReference type="Proteomes" id="UP001179952">
    <property type="component" value="Unassembled WGS sequence"/>
</dbReference>
<evidence type="ECO:0000256" key="3">
    <source>
        <dbReference type="ARBA" id="ARBA00007054"/>
    </source>
</evidence>
<dbReference type="GO" id="GO:0000387">
    <property type="term" value="P:spliceosomal snRNP assembly"/>
    <property type="evidence" value="ECO:0007669"/>
    <property type="project" value="InterPro"/>
</dbReference>
<dbReference type="InterPro" id="IPR011993">
    <property type="entry name" value="PH-like_dom_sf"/>
</dbReference>
<reference evidence="6" key="2">
    <citation type="submission" date="2023-06" db="EMBL/GenBank/DDBJ databases">
        <authorList>
            <person name="Ma L."/>
            <person name="Liu K.-W."/>
            <person name="Li Z."/>
            <person name="Hsiao Y.-Y."/>
            <person name="Qi Y."/>
            <person name="Fu T."/>
            <person name="Tang G."/>
            <person name="Zhang D."/>
            <person name="Sun W.-H."/>
            <person name="Liu D.-K."/>
            <person name="Li Y."/>
            <person name="Chen G.-Z."/>
            <person name="Liu X.-D."/>
            <person name="Liao X.-Y."/>
            <person name="Jiang Y.-T."/>
            <person name="Yu X."/>
            <person name="Hao Y."/>
            <person name="Huang J."/>
            <person name="Zhao X.-W."/>
            <person name="Ke S."/>
            <person name="Chen Y.-Y."/>
            <person name="Wu W.-L."/>
            <person name="Hsu J.-L."/>
            <person name="Lin Y.-F."/>
            <person name="Huang M.-D."/>
            <person name="Li C.-Y."/>
            <person name="Huang L."/>
            <person name="Wang Z.-W."/>
            <person name="Zhao X."/>
            <person name="Zhong W.-Y."/>
            <person name="Peng D.-H."/>
            <person name="Ahmad S."/>
            <person name="Lan S."/>
            <person name="Zhang J.-S."/>
            <person name="Tsai W.-C."/>
            <person name="Van De Peer Y."/>
            <person name="Liu Z.-J."/>
        </authorList>
    </citation>
    <scope>NUCLEOTIDE SEQUENCE</scope>
    <source>
        <strain evidence="6">SCP</strain>
        <tissue evidence="6">Leaves</tissue>
    </source>
</reference>
<dbReference type="GO" id="GO:0006821">
    <property type="term" value="P:chloride transport"/>
    <property type="evidence" value="ECO:0007669"/>
    <property type="project" value="InterPro"/>
</dbReference>
<protein>
    <submittedName>
        <fullName evidence="6">Chloride conductance regulatory protein ICln</fullName>
    </submittedName>
</protein>
<accession>A0AAV9BB83</accession>
<dbReference type="GO" id="GO:0034715">
    <property type="term" value="C:pICln-Sm protein complex"/>
    <property type="evidence" value="ECO:0007669"/>
    <property type="project" value="InterPro"/>
</dbReference>
<evidence type="ECO:0000313" key="7">
    <source>
        <dbReference type="Proteomes" id="UP001179952"/>
    </source>
</evidence>
<keyword evidence="5" id="KW-0539">Nucleus</keyword>
<dbReference type="GO" id="GO:0045292">
    <property type="term" value="P:mRNA cis splicing, via spliceosome"/>
    <property type="evidence" value="ECO:0007669"/>
    <property type="project" value="TreeGrafter"/>
</dbReference>
<sequence>MALGLRNVGEDERNGDGNPILDADDGEELMHVQPGVSVALGNRAADSSSGTLFISTKRVVWLSDVDRSKGYGVDFVSVSLHAVSRDPEAYSSPCIYCQIDRGDNADEESDGSDSECDGDLDLSKVSEMRLIPSDPNQLDNLFNIFCECAALNPEPGEEAEEENGWIFGDEQMNEATEGEDASEWCFSEDLANPIGHANGGHDLAHSVLELQINDQRFEDAEEMGHEGHDAHQ</sequence>
<dbReference type="AlphaFoldDB" id="A0AAV9BB83"/>
<name>A0AAV9BB83_ACOGR</name>
<dbReference type="Gene3D" id="2.30.29.30">
    <property type="entry name" value="Pleckstrin-homology domain (PH domain)/Phosphotyrosine-binding domain (PTB)"/>
    <property type="match status" value="1"/>
</dbReference>
<proteinExistence type="inferred from homology"/>
<comment type="subcellular location">
    <subcellularLocation>
        <location evidence="2">Cytoplasm</location>
    </subcellularLocation>
    <subcellularLocation>
        <location evidence="1">Nucleus</location>
    </subcellularLocation>
</comment>
<dbReference type="Pfam" id="PF03517">
    <property type="entry name" value="Voldacs"/>
    <property type="match status" value="1"/>
</dbReference>
<comment type="similarity">
    <text evidence="3">Belongs to the pICln (TC 1.A.47) family.</text>
</comment>
<comment type="caution">
    <text evidence="6">The sequence shown here is derived from an EMBL/GenBank/DDBJ whole genome shotgun (WGS) entry which is preliminary data.</text>
</comment>
<evidence type="ECO:0000256" key="4">
    <source>
        <dbReference type="ARBA" id="ARBA00022490"/>
    </source>
</evidence>
<dbReference type="SUPFAM" id="SSF50729">
    <property type="entry name" value="PH domain-like"/>
    <property type="match status" value="1"/>
</dbReference>
<dbReference type="GO" id="GO:0005829">
    <property type="term" value="C:cytosol"/>
    <property type="evidence" value="ECO:0007669"/>
    <property type="project" value="InterPro"/>
</dbReference>
<dbReference type="PANTHER" id="PTHR21399">
    <property type="entry name" value="CHLORIDE CONDUCTANCE REGULATORY PROTEIN ICLN"/>
    <property type="match status" value="1"/>
</dbReference>
<evidence type="ECO:0000256" key="1">
    <source>
        <dbReference type="ARBA" id="ARBA00004123"/>
    </source>
</evidence>
<keyword evidence="4" id="KW-0963">Cytoplasm</keyword>
<organism evidence="6 7">
    <name type="scientific">Acorus gramineus</name>
    <name type="common">Dwarf sweet flag</name>
    <dbReference type="NCBI Taxonomy" id="55184"/>
    <lineage>
        <taxon>Eukaryota</taxon>
        <taxon>Viridiplantae</taxon>
        <taxon>Streptophyta</taxon>
        <taxon>Embryophyta</taxon>
        <taxon>Tracheophyta</taxon>
        <taxon>Spermatophyta</taxon>
        <taxon>Magnoliopsida</taxon>
        <taxon>Liliopsida</taxon>
        <taxon>Acoraceae</taxon>
        <taxon>Acorus</taxon>
    </lineage>
</organism>
<dbReference type="GO" id="GO:0006884">
    <property type="term" value="P:cell volume homeostasis"/>
    <property type="evidence" value="ECO:0007669"/>
    <property type="project" value="InterPro"/>
</dbReference>
<dbReference type="InterPro" id="IPR039924">
    <property type="entry name" value="ICln/Lot5/Saf5"/>
</dbReference>
<dbReference type="GO" id="GO:0005886">
    <property type="term" value="C:plasma membrane"/>
    <property type="evidence" value="ECO:0007669"/>
    <property type="project" value="InterPro"/>
</dbReference>
<dbReference type="PANTHER" id="PTHR21399:SF0">
    <property type="entry name" value="METHYLOSOME SUBUNIT PICLN"/>
    <property type="match status" value="1"/>
</dbReference>
<keyword evidence="7" id="KW-1185">Reference proteome</keyword>
<reference evidence="6" key="1">
    <citation type="journal article" date="2023" name="Nat. Commun.">
        <title>Diploid and tetraploid genomes of Acorus and the evolution of monocots.</title>
        <authorList>
            <person name="Ma L."/>
            <person name="Liu K.W."/>
            <person name="Li Z."/>
            <person name="Hsiao Y.Y."/>
            <person name="Qi Y."/>
            <person name="Fu T."/>
            <person name="Tang G.D."/>
            <person name="Zhang D."/>
            <person name="Sun W.H."/>
            <person name="Liu D.K."/>
            <person name="Li Y."/>
            <person name="Chen G.Z."/>
            <person name="Liu X.D."/>
            <person name="Liao X.Y."/>
            <person name="Jiang Y.T."/>
            <person name="Yu X."/>
            <person name="Hao Y."/>
            <person name="Huang J."/>
            <person name="Zhao X.W."/>
            <person name="Ke S."/>
            <person name="Chen Y.Y."/>
            <person name="Wu W.L."/>
            <person name="Hsu J.L."/>
            <person name="Lin Y.F."/>
            <person name="Huang M.D."/>
            <person name="Li C.Y."/>
            <person name="Huang L."/>
            <person name="Wang Z.W."/>
            <person name="Zhao X."/>
            <person name="Zhong W.Y."/>
            <person name="Peng D.H."/>
            <person name="Ahmad S."/>
            <person name="Lan S."/>
            <person name="Zhang J.S."/>
            <person name="Tsai W.C."/>
            <person name="Van de Peer Y."/>
            <person name="Liu Z.J."/>
        </authorList>
    </citation>
    <scope>NUCLEOTIDE SEQUENCE</scope>
    <source>
        <strain evidence="6">SCP</strain>
    </source>
</reference>
<evidence type="ECO:0000256" key="5">
    <source>
        <dbReference type="ARBA" id="ARBA00023242"/>
    </source>
</evidence>
<gene>
    <name evidence="6" type="ORF">QJS04_geneDACA020596</name>
</gene>
<dbReference type="EMBL" id="JAUJYN010000004">
    <property type="protein sequence ID" value="KAK1273501.1"/>
    <property type="molecule type" value="Genomic_DNA"/>
</dbReference>
<evidence type="ECO:0000313" key="6">
    <source>
        <dbReference type="EMBL" id="KAK1273501.1"/>
    </source>
</evidence>
<dbReference type="InterPro" id="IPR003521">
    <property type="entry name" value="ICln"/>
</dbReference>